<dbReference type="SMART" id="SM00091">
    <property type="entry name" value="PAS"/>
    <property type="match status" value="2"/>
</dbReference>
<dbReference type="InterPro" id="IPR035965">
    <property type="entry name" value="PAS-like_dom_sf"/>
</dbReference>
<dbReference type="SUPFAM" id="SSF55785">
    <property type="entry name" value="PYP-like sensor domain (PAS domain)"/>
    <property type="match status" value="2"/>
</dbReference>
<evidence type="ECO:0000256" key="2">
    <source>
        <dbReference type="ARBA" id="ARBA00012438"/>
    </source>
</evidence>
<dbReference type="PANTHER" id="PTHR41523:SF8">
    <property type="entry name" value="ETHYLENE RESPONSE SENSOR PROTEIN"/>
    <property type="match status" value="1"/>
</dbReference>
<dbReference type="PANTHER" id="PTHR41523">
    <property type="entry name" value="TWO-COMPONENT SYSTEM SENSOR PROTEIN"/>
    <property type="match status" value="1"/>
</dbReference>
<keyword evidence="10" id="KW-1185">Reference proteome</keyword>
<gene>
    <name evidence="9" type="ORF">LNAOJCKE_2112</name>
</gene>
<dbReference type="PRINTS" id="PR00344">
    <property type="entry name" value="BCTRLSENSOR"/>
</dbReference>
<comment type="catalytic activity">
    <reaction evidence="1">
        <text>ATP + protein L-histidine = ADP + protein N-phospho-L-histidine.</text>
        <dbReference type="EC" id="2.7.13.3"/>
    </reaction>
</comment>
<dbReference type="SUPFAM" id="SSF55874">
    <property type="entry name" value="ATPase domain of HSP90 chaperone/DNA topoisomerase II/histidine kinase"/>
    <property type="match status" value="1"/>
</dbReference>
<reference evidence="9" key="2">
    <citation type="submission" date="2021-08" db="EMBL/GenBank/DDBJ databases">
        <authorList>
            <person name="Tani A."/>
            <person name="Ola A."/>
            <person name="Ogura Y."/>
            <person name="Katsura K."/>
            <person name="Hayashi T."/>
        </authorList>
    </citation>
    <scope>NUCLEOTIDE SEQUENCE</scope>
    <source>
        <strain evidence="9">NBRC 15686</strain>
    </source>
</reference>
<dbReference type="Pfam" id="PF02518">
    <property type="entry name" value="HATPase_c"/>
    <property type="match status" value="1"/>
</dbReference>
<accession>A0ABQ4UFI9</accession>
<evidence type="ECO:0000256" key="3">
    <source>
        <dbReference type="ARBA" id="ARBA00022553"/>
    </source>
</evidence>
<proteinExistence type="predicted"/>
<dbReference type="Pfam" id="PF08448">
    <property type="entry name" value="PAS_4"/>
    <property type="match status" value="2"/>
</dbReference>
<keyword evidence="5" id="KW-0547">Nucleotide-binding</keyword>
<keyword evidence="6" id="KW-0418">Kinase</keyword>
<dbReference type="Proteomes" id="UP001055039">
    <property type="component" value="Unassembled WGS sequence"/>
</dbReference>
<comment type="caution">
    <text evidence="9">The sequence shown here is derived from an EMBL/GenBank/DDBJ whole genome shotgun (WGS) entry which is preliminary data.</text>
</comment>
<keyword evidence="3" id="KW-0597">Phosphoprotein</keyword>
<keyword evidence="4" id="KW-0808">Transferase</keyword>
<sequence>MRTGSFEPDGGRMDTVSSQDIVDTVRTSLLVLDMDLRVKSANRAFYNTFKVEPEATVGRPLFELGNGQWGIPELRTLLGEIVPRDGTVEGYEVGHDFPGIGVKCMRLNARKVFREDGHVPYLLLAIDDVTGEHEARAEAERQRLLAQGIVDTVRDPLVVLEADMTVVSASRSFLRMFGLDVGTVVGTSLYDLSQGQWRVGRLQDLLGRIVPDDMAIDGFEVEDEFPGLGRRIFKLNARKVHRPGNHITRLLLVFEDVTEARMLERHRDLLAAELAHRIKNSLQIITSFVSYEIRRAAEPCVEGYRAMQGRIGAVAELYDVISRSSTLGPVAMGPYLEGIAGSLRSSLLGAEARIAVDVEAEPLSIVADQAVTVGLIVNELATNAVKYAFPSGGGRILLGFRRRDGEAVLTVADDGIGLDATSGPGSGLGSRFVEAFVRQLNGTLAMASGAGGTTVTVRLPASVLA</sequence>
<dbReference type="InterPro" id="IPR036890">
    <property type="entry name" value="HATPase_C_sf"/>
</dbReference>
<evidence type="ECO:0000256" key="6">
    <source>
        <dbReference type="ARBA" id="ARBA00022777"/>
    </source>
</evidence>
<dbReference type="InterPro" id="IPR005467">
    <property type="entry name" value="His_kinase_dom"/>
</dbReference>
<protein>
    <recommendedName>
        <fullName evidence="2">histidine kinase</fullName>
        <ecNumber evidence="2">2.7.13.3</ecNumber>
    </recommendedName>
</protein>
<dbReference type="SMART" id="SM00387">
    <property type="entry name" value="HATPase_c"/>
    <property type="match status" value="1"/>
</dbReference>
<dbReference type="Pfam" id="PF07568">
    <property type="entry name" value="HisKA_2"/>
    <property type="match status" value="1"/>
</dbReference>
<evidence type="ECO:0000256" key="4">
    <source>
        <dbReference type="ARBA" id="ARBA00022679"/>
    </source>
</evidence>
<dbReference type="InterPro" id="IPR004358">
    <property type="entry name" value="Sig_transdc_His_kin-like_C"/>
</dbReference>
<dbReference type="InterPro" id="IPR000014">
    <property type="entry name" value="PAS"/>
</dbReference>
<evidence type="ECO:0000256" key="1">
    <source>
        <dbReference type="ARBA" id="ARBA00000085"/>
    </source>
</evidence>
<evidence type="ECO:0000313" key="10">
    <source>
        <dbReference type="Proteomes" id="UP001055039"/>
    </source>
</evidence>
<dbReference type="InterPro" id="IPR013656">
    <property type="entry name" value="PAS_4"/>
</dbReference>
<dbReference type="InterPro" id="IPR011495">
    <property type="entry name" value="Sig_transdc_His_kin_sub2_dim/P"/>
</dbReference>
<evidence type="ECO:0000256" key="7">
    <source>
        <dbReference type="ARBA" id="ARBA00022840"/>
    </source>
</evidence>
<dbReference type="InterPro" id="IPR003594">
    <property type="entry name" value="HATPase_dom"/>
</dbReference>
<dbReference type="Gene3D" id="3.30.450.20">
    <property type="entry name" value="PAS domain"/>
    <property type="match status" value="2"/>
</dbReference>
<dbReference type="Gene3D" id="3.30.565.10">
    <property type="entry name" value="Histidine kinase-like ATPase, C-terminal domain"/>
    <property type="match status" value="1"/>
</dbReference>
<evidence type="ECO:0000259" key="8">
    <source>
        <dbReference type="PROSITE" id="PS50109"/>
    </source>
</evidence>
<evidence type="ECO:0000256" key="5">
    <source>
        <dbReference type="ARBA" id="ARBA00022741"/>
    </source>
</evidence>
<dbReference type="PROSITE" id="PS50109">
    <property type="entry name" value="HIS_KIN"/>
    <property type="match status" value="1"/>
</dbReference>
<feature type="domain" description="Histidine kinase" evidence="8">
    <location>
        <begin position="273"/>
        <end position="463"/>
    </location>
</feature>
<dbReference type="CDD" id="cd00130">
    <property type="entry name" value="PAS"/>
    <property type="match status" value="1"/>
</dbReference>
<dbReference type="EC" id="2.7.13.3" evidence="2"/>
<evidence type="ECO:0000313" key="9">
    <source>
        <dbReference type="EMBL" id="GJE64905.1"/>
    </source>
</evidence>
<organism evidence="9 10">
    <name type="scientific">Methylorubrum aminovorans</name>
    <dbReference type="NCBI Taxonomy" id="269069"/>
    <lineage>
        <taxon>Bacteria</taxon>
        <taxon>Pseudomonadati</taxon>
        <taxon>Pseudomonadota</taxon>
        <taxon>Alphaproteobacteria</taxon>
        <taxon>Hyphomicrobiales</taxon>
        <taxon>Methylobacteriaceae</taxon>
        <taxon>Methylorubrum</taxon>
    </lineage>
</organism>
<reference evidence="9" key="1">
    <citation type="journal article" date="2021" name="Front. Microbiol.">
        <title>Comprehensive Comparative Genomics and Phenotyping of Methylobacterium Species.</title>
        <authorList>
            <person name="Alessa O."/>
            <person name="Ogura Y."/>
            <person name="Fujitani Y."/>
            <person name="Takami H."/>
            <person name="Hayashi T."/>
            <person name="Sahin N."/>
            <person name="Tani A."/>
        </authorList>
    </citation>
    <scope>NUCLEOTIDE SEQUENCE</scope>
    <source>
        <strain evidence="9">NBRC 15686</strain>
    </source>
</reference>
<dbReference type="EMBL" id="BPRC01000006">
    <property type="protein sequence ID" value="GJE64905.1"/>
    <property type="molecule type" value="Genomic_DNA"/>
</dbReference>
<name>A0ABQ4UFI9_9HYPH</name>
<keyword evidence="7" id="KW-0067">ATP-binding</keyword>